<evidence type="ECO:0000256" key="1">
    <source>
        <dbReference type="ARBA" id="ARBA00023604"/>
    </source>
</evidence>
<name>C5FQC8_ARTOC</name>
<dbReference type="STRING" id="554155.C5FQC8"/>
<dbReference type="Proteomes" id="UP000002035">
    <property type="component" value="Unassembled WGS sequence"/>
</dbReference>
<dbReference type="OrthoDB" id="412788at2759"/>
<protein>
    <submittedName>
        <fullName evidence="2">Methyltransferase</fullName>
    </submittedName>
</protein>
<dbReference type="GO" id="GO:0032259">
    <property type="term" value="P:methylation"/>
    <property type="evidence" value="ECO:0007669"/>
    <property type="project" value="UniProtKB-KW"/>
</dbReference>
<dbReference type="GO" id="GO:0016491">
    <property type="term" value="F:oxidoreductase activity"/>
    <property type="evidence" value="ECO:0007669"/>
    <property type="project" value="InterPro"/>
</dbReference>
<dbReference type="VEuPathDB" id="FungiDB:MCYG_04900"/>
<dbReference type="OMA" id="RAETWTI"/>
<evidence type="ECO:0000313" key="3">
    <source>
        <dbReference type="Proteomes" id="UP000002035"/>
    </source>
</evidence>
<dbReference type="EMBL" id="DS995704">
    <property type="protein sequence ID" value="EEQ32081.1"/>
    <property type="molecule type" value="Genomic_DNA"/>
</dbReference>
<comment type="similarity">
    <text evidence="1">Belongs to the asaB hydroxylase/desaturase family.</text>
</comment>
<organism evidence="2 3">
    <name type="scientific">Arthroderma otae (strain ATCC MYA-4605 / CBS 113480)</name>
    <name type="common">Microsporum canis</name>
    <dbReference type="NCBI Taxonomy" id="554155"/>
    <lineage>
        <taxon>Eukaryota</taxon>
        <taxon>Fungi</taxon>
        <taxon>Dikarya</taxon>
        <taxon>Ascomycota</taxon>
        <taxon>Pezizomycotina</taxon>
        <taxon>Eurotiomycetes</taxon>
        <taxon>Eurotiomycetidae</taxon>
        <taxon>Onygenales</taxon>
        <taxon>Arthrodermataceae</taxon>
        <taxon>Microsporum</taxon>
    </lineage>
</organism>
<keyword evidence="2" id="KW-0808">Transferase</keyword>
<gene>
    <name evidence="2" type="ORF">MCYG_04900</name>
</gene>
<evidence type="ECO:0000313" key="2">
    <source>
        <dbReference type="EMBL" id="EEQ32081.1"/>
    </source>
</evidence>
<dbReference type="GeneID" id="9223768"/>
<keyword evidence="3" id="KW-1185">Reference proteome</keyword>
<proteinExistence type="inferred from homology"/>
<accession>C5FQC8</accession>
<dbReference type="HOGENOM" id="CLU_042688_2_0_1"/>
<dbReference type="NCBIfam" id="NF041278">
    <property type="entry name" value="CmcJ_NvfI_EfuI"/>
    <property type="match status" value="1"/>
</dbReference>
<dbReference type="eggNOG" id="ENOG502RZAA">
    <property type="taxonomic scope" value="Eukaryota"/>
</dbReference>
<keyword evidence="2" id="KW-0489">Methyltransferase</keyword>
<sequence>MGSVEDTTVDTVRTTLAFRLDPALGGCDHNEVGNPQIPKRDIRDVTIHEISGREQQFTHDQAGFQFMHHKSEVLDLDLQDDEVVSSKYYEEVSGLVKIMTGASFAHCYMHFLRASNYDSRPKTDKFIIPPAHAVHVDYSYNDAPEYIRTLPERPPDWERLSRFRWAIFSCWRPVNKVTRDALCVGDKRTVPDSDLIDGSTDMPVNGRQRRTGLFSVNHNSAHRYYYKKEMGPEDVLWIKLYDSKTDGRARCSPHSAFNAASDYGEARQSIETRCIVVWEGEPLH</sequence>
<dbReference type="PANTHER" id="PTHR34598:SF3">
    <property type="entry name" value="OXIDOREDUCTASE AN1597"/>
    <property type="match status" value="1"/>
</dbReference>
<dbReference type="AlphaFoldDB" id="C5FQC8"/>
<reference evidence="3" key="1">
    <citation type="journal article" date="2012" name="MBio">
        <title>Comparative genome analysis of Trichophyton rubrum and related dermatophytes reveals candidate genes involved in infection.</title>
        <authorList>
            <person name="Martinez D.A."/>
            <person name="Oliver B.G."/>
            <person name="Graeser Y."/>
            <person name="Goldberg J.M."/>
            <person name="Li W."/>
            <person name="Martinez-Rossi N.M."/>
            <person name="Monod M."/>
            <person name="Shelest E."/>
            <person name="Barton R.C."/>
            <person name="Birch E."/>
            <person name="Brakhage A.A."/>
            <person name="Chen Z."/>
            <person name="Gurr S.J."/>
            <person name="Heiman D."/>
            <person name="Heitman J."/>
            <person name="Kosti I."/>
            <person name="Rossi A."/>
            <person name="Saif S."/>
            <person name="Samalova M."/>
            <person name="Saunders C.W."/>
            <person name="Shea T."/>
            <person name="Summerbell R.C."/>
            <person name="Xu J."/>
            <person name="Young S."/>
            <person name="Zeng Q."/>
            <person name="Birren B.W."/>
            <person name="Cuomo C.A."/>
            <person name="White T.C."/>
        </authorList>
    </citation>
    <scope>NUCLEOTIDE SEQUENCE [LARGE SCALE GENOMIC DNA]</scope>
    <source>
        <strain evidence="3">ATCC MYA-4605 / CBS 113480</strain>
    </source>
</reference>
<dbReference type="GO" id="GO:0008168">
    <property type="term" value="F:methyltransferase activity"/>
    <property type="evidence" value="ECO:0007669"/>
    <property type="project" value="UniProtKB-KW"/>
</dbReference>
<dbReference type="RefSeq" id="XP_002847163.1">
    <property type="nucleotide sequence ID" value="XM_002847117.1"/>
</dbReference>
<dbReference type="PANTHER" id="PTHR34598">
    <property type="entry name" value="BLL6449 PROTEIN"/>
    <property type="match status" value="1"/>
</dbReference>
<dbReference type="InterPro" id="IPR044053">
    <property type="entry name" value="AsaB-like"/>
</dbReference>